<sequence>MVTQSLNVIDHFIFNIIEKSIVGRVGHTTENKILPNNDTSLIGLAVKFFVLVDPAAPNADKVHIRGFYIIEKLCVIIFVLLGSENFTRNIIGAFGKQRNAVYLKIKRFSVLVRFLN</sequence>
<name>A0A644ZNQ6_9ZZZZ</name>
<proteinExistence type="predicted"/>
<reference evidence="1" key="1">
    <citation type="submission" date="2019-08" db="EMBL/GenBank/DDBJ databases">
        <authorList>
            <person name="Kucharzyk K."/>
            <person name="Murdoch R.W."/>
            <person name="Higgins S."/>
            <person name="Loffler F."/>
        </authorList>
    </citation>
    <scope>NUCLEOTIDE SEQUENCE</scope>
</reference>
<comment type="caution">
    <text evidence="1">The sequence shown here is derived from an EMBL/GenBank/DDBJ whole genome shotgun (WGS) entry which is preliminary data.</text>
</comment>
<gene>
    <name evidence="1" type="ORF">SDC9_85977</name>
</gene>
<dbReference type="EMBL" id="VSSQ01008607">
    <property type="protein sequence ID" value="MPM39344.1"/>
    <property type="molecule type" value="Genomic_DNA"/>
</dbReference>
<dbReference type="AlphaFoldDB" id="A0A644ZNQ6"/>
<accession>A0A644ZNQ6</accession>
<organism evidence="1">
    <name type="scientific">bioreactor metagenome</name>
    <dbReference type="NCBI Taxonomy" id="1076179"/>
    <lineage>
        <taxon>unclassified sequences</taxon>
        <taxon>metagenomes</taxon>
        <taxon>ecological metagenomes</taxon>
    </lineage>
</organism>
<protein>
    <submittedName>
        <fullName evidence="1">Uncharacterized protein</fullName>
    </submittedName>
</protein>
<evidence type="ECO:0000313" key="1">
    <source>
        <dbReference type="EMBL" id="MPM39344.1"/>
    </source>
</evidence>